<sequence length="358" mass="39594">MKKRLQRLTRTLLLTALMLVVLPSFAQQAIKSDAPTRYTVKKGDTLWDIANVFLNEPWLWPNLWRTNTQISNPHLIYPGDVITVGFFEGKPVLAIERDKPSLVLSPTSSRREKVKAIDILPWASIAPYINHHTLVDDVTYKSLPHILGNHHGNVRFTSDHTVLSQTKNTSNDQYKVVRKQSTIYSLDGEPLGVQLTHIADTQTVAKQQTREVKMLEITHSYQEAKRGDRLLAQGMFAAEDLTLTAAIEQRGYVVGDLHDHNLLGKYDVVILDVGAADIAAGTVMGIYRAGPDIIDGDIPRYIDEPGASVGANLLATKIAQPAIKVGELIVFKTFAKASYGLISRANEGIQRGFIVASP</sequence>
<dbReference type="Pfam" id="PF01476">
    <property type="entry name" value="LysM"/>
    <property type="match status" value="1"/>
</dbReference>
<dbReference type="SMART" id="SM00257">
    <property type="entry name" value="LysM"/>
    <property type="match status" value="1"/>
</dbReference>
<comment type="caution">
    <text evidence="3">The sequence shown here is derived from an EMBL/GenBank/DDBJ whole genome shotgun (WGS) entry which is preliminary data.</text>
</comment>
<accession>A0A7X5RKY2</accession>
<reference evidence="3 4" key="1">
    <citation type="submission" date="2020-01" db="EMBL/GenBank/DDBJ databases">
        <authorList>
            <person name="Chen J."/>
            <person name="Zhu S."/>
            <person name="Yang J."/>
        </authorList>
    </citation>
    <scope>NUCLEOTIDE SEQUENCE [LARGE SCALE GENOMIC DNA]</scope>
    <source>
        <strain evidence="3 4">345S023</strain>
    </source>
</reference>
<protein>
    <submittedName>
        <fullName evidence="3">LysM peptidoglycan-binding domain-containing protein</fullName>
    </submittedName>
</protein>
<dbReference type="EMBL" id="JAAAWN010000006">
    <property type="protein sequence ID" value="NDV90900.1"/>
    <property type="molecule type" value="Genomic_DNA"/>
</dbReference>
<dbReference type="PANTHER" id="PTHR34700:SF8">
    <property type="entry name" value="POTASSIUM BINDING PROTEIN KBP"/>
    <property type="match status" value="1"/>
</dbReference>
<dbReference type="AlphaFoldDB" id="A0A7X5RKY2"/>
<proteinExistence type="predicted"/>
<dbReference type="Proteomes" id="UP000470213">
    <property type="component" value="Unassembled WGS sequence"/>
</dbReference>
<feature type="domain" description="LysM" evidence="2">
    <location>
        <begin position="36"/>
        <end position="84"/>
    </location>
</feature>
<evidence type="ECO:0000259" key="2">
    <source>
        <dbReference type="PROSITE" id="PS51782"/>
    </source>
</evidence>
<feature type="signal peptide" evidence="1">
    <location>
        <begin position="1"/>
        <end position="26"/>
    </location>
</feature>
<evidence type="ECO:0000313" key="4">
    <source>
        <dbReference type="Proteomes" id="UP000470213"/>
    </source>
</evidence>
<feature type="chain" id="PRO_5031413531" evidence="1">
    <location>
        <begin position="27"/>
        <end position="358"/>
    </location>
</feature>
<dbReference type="InterPro" id="IPR018392">
    <property type="entry name" value="LysM"/>
</dbReference>
<dbReference type="PANTHER" id="PTHR34700">
    <property type="entry name" value="POTASSIUM BINDING PROTEIN KBP"/>
    <property type="match status" value="1"/>
</dbReference>
<name>A0A7X5RKY2_9ALTE</name>
<dbReference type="InterPro" id="IPR036779">
    <property type="entry name" value="LysM_dom_sf"/>
</dbReference>
<dbReference type="Gene3D" id="3.10.350.10">
    <property type="entry name" value="LysM domain"/>
    <property type="match status" value="1"/>
</dbReference>
<organism evidence="3 4">
    <name type="scientific">Alteromonas profundi</name>
    <dbReference type="NCBI Taxonomy" id="2696062"/>
    <lineage>
        <taxon>Bacteria</taxon>
        <taxon>Pseudomonadati</taxon>
        <taxon>Pseudomonadota</taxon>
        <taxon>Gammaproteobacteria</taxon>
        <taxon>Alteromonadales</taxon>
        <taxon>Alteromonadaceae</taxon>
        <taxon>Alteromonas/Salinimonas group</taxon>
        <taxon>Alteromonas</taxon>
    </lineage>
</organism>
<dbReference type="PROSITE" id="PS51782">
    <property type="entry name" value="LYSM"/>
    <property type="match status" value="1"/>
</dbReference>
<evidence type="ECO:0000313" key="3">
    <source>
        <dbReference type="EMBL" id="NDV90900.1"/>
    </source>
</evidence>
<keyword evidence="1" id="KW-0732">Signal</keyword>
<gene>
    <name evidence="3" type="ORF">GTH32_06760</name>
</gene>
<dbReference type="InterPro" id="IPR052196">
    <property type="entry name" value="Bact_Kbp"/>
</dbReference>
<dbReference type="CDD" id="cd00118">
    <property type="entry name" value="LysM"/>
    <property type="match status" value="1"/>
</dbReference>
<dbReference type="SUPFAM" id="SSF54106">
    <property type="entry name" value="LysM domain"/>
    <property type="match status" value="1"/>
</dbReference>
<keyword evidence="4" id="KW-1185">Reference proteome</keyword>
<evidence type="ECO:0000256" key="1">
    <source>
        <dbReference type="SAM" id="SignalP"/>
    </source>
</evidence>